<reference evidence="5 6" key="1">
    <citation type="journal article" date="2016" name="Front. Microbiol.">
        <title>Comparative Genomics Analysis of Streptomyces Species Reveals Their Adaptation to the Marine Environment and Their Diversity at the Genomic Level.</title>
        <authorList>
            <person name="Tian X."/>
            <person name="Zhang Z."/>
            <person name="Yang T."/>
            <person name="Chen M."/>
            <person name="Li J."/>
            <person name="Chen F."/>
            <person name="Yang J."/>
            <person name="Li W."/>
            <person name="Zhang B."/>
            <person name="Zhang Z."/>
            <person name="Wu J."/>
            <person name="Zhang C."/>
            <person name="Long L."/>
            <person name="Xiao J."/>
        </authorList>
    </citation>
    <scope>NUCLEOTIDE SEQUENCE [LARGE SCALE GENOMIC DNA]</scope>
    <source>
        <strain evidence="5 6">SCSIO M10379</strain>
    </source>
</reference>
<dbReference type="Pfam" id="PF13185">
    <property type="entry name" value="GAF_2"/>
    <property type="match status" value="1"/>
</dbReference>
<evidence type="ECO:0008006" key="7">
    <source>
        <dbReference type="Google" id="ProtNLM"/>
    </source>
</evidence>
<evidence type="ECO:0000259" key="4">
    <source>
        <dbReference type="SMART" id="SM00331"/>
    </source>
</evidence>
<protein>
    <recommendedName>
        <fullName evidence="7">Serine phosphatase RsbU, regulator of sigma subunit</fullName>
    </recommendedName>
</protein>
<feature type="region of interest" description="Disordered" evidence="2">
    <location>
        <begin position="145"/>
        <end position="197"/>
    </location>
</feature>
<dbReference type="Pfam" id="PF13581">
    <property type="entry name" value="HATPase_c_2"/>
    <property type="match status" value="1"/>
</dbReference>
<comment type="caution">
    <text evidence="5">The sequence shown here is derived from an EMBL/GenBank/DDBJ whole genome shotgun (WGS) entry which is preliminary data.</text>
</comment>
<feature type="compositionally biased region" description="Low complexity" evidence="2">
    <location>
        <begin position="182"/>
        <end position="194"/>
    </location>
</feature>
<dbReference type="SMART" id="SM00065">
    <property type="entry name" value="GAF"/>
    <property type="match status" value="1"/>
</dbReference>
<feature type="domain" description="PPM-type phosphatase" evidence="4">
    <location>
        <begin position="407"/>
        <end position="675"/>
    </location>
</feature>
<dbReference type="PANTHER" id="PTHR43156">
    <property type="entry name" value="STAGE II SPORULATION PROTEIN E-RELATED"/>
    <property type="match status" value="1"/>
</dbReference>
<feature type="compositionally biased region" description="Gly residues" evidence="2">
    <location>
        <begin position="825"/>
        <end position="847"/>
    </location>
</feature>
<dbReference type="Proteomes" id="UP000175829">
    <property type="component" value="Unassembled WGS sequence"/>
</dbReference>
<dbReference type="InterPro" id="IPR001932">
    <property type="entry name" value="PPM-type_phosphatase-like_dom"/>
</dbReference>
<feature type="region of interest" description="Disordered" evidence="2">
    <location>
        <begin position="254"/>
        <end position="279"/>
    </location>
</feature>
<proteinExistence type="predicted"/>
<dbReference type="PANTHER" id="PTHR43156:SF2">
    <property type="entry name" value="STAGE II SPORULATION PROTEIN E"/>
    <property type="match status" value="1"/>
</dbReference>
<feature type="region of interest" description="Disordered" evidence="2">
    <location>
        <begin position="490"/>
        <end position="525"/>
    </location>
</feature>
<organism evidence="5 6">
    <name type="scientific">Streptomyces qinglanensis</name>
    <dbReference type="NCBI Taxonomy" id="943816"/>
    <lineage>
        <taxon>Bacteria</taxon>
        <taxon>Bacillati</taxon>
        <taxon>Actinomycetota</taxon>
        <taxon>Actinomycetes</taxon>
        <taxon>Kitasatosporales</taxon>
        <taxon>Streptomycetaceae</taxon>
        <taxon>Streptomyces</taxon>
    </lineage>
</organism>
<gene>
    <name evidence="5" type="ORF">AN217_02070</name>
</gene>
<dbReference type="InterPro" id="IPR036457">
    <property type="entry name" value="PPM-type-like_dom_sf"/>
</dbReference>
<dbReference type="Gene3D" id="3.60.40.10">
    <property type="entry name" value="PPM-type phosphatase domain"/>
    <property type="match status" value="1"/>
</dbReference>
<accession>A0A1E7KDY3</accession>
<dbReference type="Pfam" id="PF07228">
    <property type="entry name" value="SpoIIE"/>
    <property type="match status" value="1"/>
</dbReference>
<evidence type="ECO:0000313" key="5">
    <source>
        <dbReference type="EMBL" id="OEV02074.1"/>
    </source>
</evidence>
<dbReference type="InterPro" id="IPR036890">
    <property type="entry name" value="HATPase_C_sf"/>
</dbReference>
<feature type="region of interest" description="Disordered" evidence="2">
    <location>
        <begin position="824"/>
        <end position="872"/>
    </location>
</feature>
<dbReference type="Gene3D" id="3.30.565.10">
    <property type="entry name" value="Histidine kinase-like ATPase, C-terminal domain"/>
    <property type="match status" value="1"/>
</dbReference>
<feature type="domain" description="GAF" evidence="3">
    <location>
        <begin position="218"/>
        <end position="380"/>
    </location>
</feature>
<dbReference type="InterPro" id="IPR052016">
    <property type="entry name" value="Bact_Sigma-Reg"/>
</dbReference>
<dbReference type="InterPro" id="IPR029016">
    <property type="entry name" value="GAF-like_dom_sf"/>
</dbReference>
<dbReference type="Gene3D" id="3.30.450.40">
    <property type="match status" value="1"/>
</dbReference>
<dbReference type="SUPFAM" id="SSF55781">
    <property type="entry name" value="GAF domain-like"/>
    <property type="match status" value="1"/>
</dbReference>
<dbReference type="GO" id="GO:0016791">
    <property type="term" value="F:phosphatase activity"/>
    <property type="evidence" value="ECO:0007669"/>
    <property type="project" value="TreeGrafter"/>
</dbReference>
<feature type="compositionally biased region" description="Low complexity" evidence="2">
    <location>
        <begin position="503"/>
        <end position="512"/>
    </location>
</feature>
<dbReference type="PATRIC" id="fig|943816.4.peg.5504"/>
<dbReference type="InterPro" id="IPR003594">
    <property type="entry name" value="HATPase_dom"/>
</dbReference>
<dbReference type="InterPro" id="IPR003018">
    <property type="entry name" value="GAF"/>
</dbReference>
<dbReference type="Gene3D" id="3.30.450.20">
    <property type="entry name" value="PAS domain"/>
    <property type="match status" value="1"/>
</dbReference>
<name>A0A1E7KDY3_9ACTN</name>
<dbReference type="CDD" id="cd16936">
    <property type="entry name" value="HATPase_RsbW-like"/>
    <property type="match status" value="1"/>
</dbReference>
<sequence length="872" mass="91007">MRTDDALAVLGAGLWTWDNTTGLVTLDARAARLLGIPEEPPEAQTGTHHAHTLAGSAVRSHLHAVDYVGFQGIVTLALAENTTAETLLRVVDADGQVRRTVRVVLRPLPPAAPVTPAGPVAPAGGAGAPETATALTGLLYEVPEPESAARPDEPGHPPAAARDPGGRTPGAEAARARPSRPAPGAARRTRPVAAARDRRRNREAFLLDTGRALAEAHTTSDVLRVASSLAMPDFSPEALAVFVVSGDRLTVYGASPGAPPRPGHPTVPGGGYGPRRSGSRLHLWDEDPAAEAVRTGRAVYLHDPAEYTGRFPAARPAGSQPGHAAWAFLPLTAAGRTIGTWMAAFARPVAFTPDERALLTTLARMLAQSLSRAMLDESERELSARLLGVPPDEVRGRVTRPAHSPAVPGMDLAARYVPTGGGLQIGGDWYDVIPLPSGRTALVIGDVQGHDVRAAGIMGRLRVAVRAYASEGHHPDAVLSRASRFLHGMGAGERLDAPPPTAPAEETADPAPGTAGPEPADHPEPRFATCLYVEVDQETGALDVARAGHPDPAVQLPDGPLLVRATAGGLPLGIEPDAEYPVSRLVLEPGERLLMCTDGLIEAGGHDLGTGWERISRVAEELAGQDGRTTGSPALEQLADALVQAVQGDRDTSWDRTGAPADRREDDIALLLLSRSATGAGAPAAGARVTTRRTVLTVAQAQPDRIADARHQLHDLLHDWCDPDQVDGAVLMLSEMLTNVLVHTDGDAVLVAEITVPRQGEGRTLWVGVSDPSDELPHRRSPGELASSGRGLMLLGMLADRWGVDPRGEGKRTWFEIHEREPAAGAGGEAGGAAGAAGGAAGSGGGILESAGEPSLDRWEDLDAEVPLPHEG</sequence>
<dbReference type="SMART" id="SM00331">
    <property type="entry name" value="PP2C_SIG"/>
    <property type="match status" value="1"/>
</dbReference>
<dbReference type="AlphaFoldDB" id="A0A1E7KDY3"/>
<evidence type="ECO:0000256" key="1">
    <source>
        <dbReference type="ARBA" id="ARBA00022801"/>
    </source>
</evidence>
<keyword evidence="1" id="KW-0378">Hydrolase</keyword>
<evidence type="ECO:0000259" key="3">
    <source>
        <dbReference type="SMART" id="SM00065"/>
    </source>
</evidence>
<evidence type="ECO:0000313" key="6">
    <source>
        <dbReference type="Proteomes" id="UP000175829"/>
    </source>
</evidence>
<evidence type="ECO:0000256" key="2">
    <source>
        <dbReference type="SAM" id="MobiDB-lite"/>
    </source>
</evidence>
<dbReference type="RefSeq" id="WP_069990570.1">
    <property type="nucleotide sequence ID" value="NZ_LJGV01000021.1"/>
</dbReference>
<dbReference type="EMBL" id="LJGV01000021">
    <property type="protein sequence ID" value="OEV02074.1"/>
    <property type="molecule type" value="Genomic_DNA"/>
</dbReference>